<proteinExistence type="inferred from homology"/>
<organism evidence="5 6">
    <name type="scientific">Orchesella cincta</name>
    <name type="common">Springtail</name>
    <name type="synonym">Podura cincta</name>
    <dbReference type="NCBI Taxonomy" id="48709"/>
    <lineage>
        <taxon>Eukaryota</taxon>
        <taxon>Metazoa</taxon>
        <taxon>Ecdysozoa</taxon>
        <taxon>Arthropoda</taxon>
        <taxon>Hexapoda</taxon>
        <taxon>Collembola</taxon>
        <taxon>Entomobryomorpha</taxon>
        <taxon>Entomobryoidea</taxon>
        <taxon>Orchesellidae</taxon>
        <taxon>Orchesellinae</taxon>
        <taxon>Orchesella</taxon>
    </lineage>
</organism>
<dbReference type="Gene3D" id="3.30.560.10">
    <property type="entry name" value="Glucose Oxidase, domain 3"/>
    <property type="match status" value="1"/>
</dbReference>
<dbReference type="Proteomes" id="UP000094527">
    <property type="component" value="Unassembled WGS sequence"/>
</dbReference>
<feature type="binding site" evidence="2">
    <location>
        <position position="308"/>
    </location>
    <ligand>
        <name>FAD</name>
        <dbReference type="ChEBI" id="CHEBI:57692"/>
    </ligand>
</feature>
<evidence type="ECO:0000259" key="4">
    <source>
        <dbReference type="Pfam" id="PF05199"/>
    </source>
</evidence>
<keyword evidence="6" id="KW-1185">Reference proteome</keyword>
<dbReference type="PIRSF" id="PIRSF000137">
    <property type="entry name" value="Alcohol_oxidase"/>
    <property type="match status" value="1"/>
</dbReference>
<keyword evidence="2" id="KW-0285">Flavoprotein</keyword>
<gene>
    <name evidence="5" type="ORF">Ocin01_03060</name>
</gene>
<accession>A0A1D2NEG8</accession>
<evidence type="ECO:0000313" key="5">
    <source>
        <dbReference type="EMBL" id="ODN03622.1"/>
    </source>
</evidence>
<dbReference type="Pfam" id="PF00732">
    <property type="entry name" value="GMC_oxred_N"/>
    <property type="match status" value="1"/>
</dbReference>
<dbReference type="PANTHER" id="PTHR11552">
    <property type="entry name" value="GLUCOSE-METHANOL-CHOLINE GMC OXIDOREDUCTASE"/>
    <property type="match status" value="1"/>
</dbReference>
<dbReference type="EMBL" id="LJIJ01000067">
    <property type="protein sequence ID" value="ODN03622.1"/>
    <property type="molecule type" value="Genomic_DNA"/>
</dbReference>
<dbReference type="OMA" id="PDIMTEM"/>
<dbReference type="GO" id="GO:0050660">
    <property type="term" value="F:flavin adenine dinucleotide binding"/>
    <property type="evidence" value="ECO:0007669"/>
    <property type="project" value="InterPro"/>
</dbReference>
<evidence type="ECO:0000259" key="3">
    <source>
        <dbReference type="Pfam" id="PF00732"/>
    </source>
</evidence>
<comment type="similarity">
    <text evidence="1">Belongs to the GMC oxidoreductase family.</text>
</comment>
<feature type="domain" description="Glucose-methanol-choline oxidoreductase C-terminal" evidence="4">
    <location>
        <begin position="503"/>
        <end position="641"/>
    </location>
</feature>
<evidence type="ECO:0000256" key="1">
    <source>
        <dbReference type="ARBA" id="ARBA00010790"/>
    </source>
</evidence>
<comment type="cofactor">
    <cofactor evidence="2">
        <name>FAD</name>
        <dbReference type="ChEBI" id="CHEBI:57692"/>
    </cofactor>
</comment>
<dbReference type="InterPro" id="IPR036188">
    <property type="entry name" value="FAD/NAD-bd_sf"/>
</dbReference>
<sequence length="659" mass="73485">MSALAITPDLLLDPIKLLLNPFIQPIFVPVLYLVLDSFGWILSTWFNADRVQDEQRRVSLKPETYDFIVVGAGSAGSIVAARLSRNYRVLLLEAGSDPHPLQYIPGIGQFIYGFPEVDWLHKTVPQKFASLNSVNNQSSWTAGLGLGGSGNINLAIHLRGHKRDFDNWANITGDPSWSHEGVVPFFKAHEDYRGPGDEKYHGYNGDLRIEAPDYVGMGYDFVRAAEELGFKNVDLNGAPFTEGIREGGLAGLRVNWVNDSWAKSFMNYLGFDIIRFPIKRGVRQAPYKAFLEPALTRKTLTVRRYAHVNRILFKDGNTAYGIQYANNQLDRHGQKLVAFASKEVIITAGCMGTPKLLMLSGIGPAEHLNNLGIPVLADLPVGENLQDHLGVYLSYFTLEQPRSVLLERDLTVTQFSDWVFKGEGILTSPGCQATGVFSSSLAKARGEGDWPDLQFFFFGYAAFQNSPKHVSRLFNLKEDEITEYYKTSIGKDGAHIIVTGSRPYSRGYIRLGGSSPYDKIIIQPNYLADPDDTDFKALKEGVQKGLELMENTEAFRKLGARFNNVSLPGCQHLEFRSDPYWECFIRRFSVTLHHPGGTAAMGSVVTPELKVIGVQNLRVMDTSVEPQIPITNTQASTMMIAEKGSFLILEQWKDNNIVK</sequence>
<dbReference type="InterPro" id="IPR000172">
    <property type="entry name" value="GMC_OxRdtase_N"/>
</dbReference>
<dbReference type="InterPro" id="IPR007867">
    <property type="entry name" value="GMC_OxRtase_C"/>
</dbReference>
<dbReference type="SUPFAM" id="SSF51905">
    <property type="entry name" value="FAD/NAD(P)-binding domain"/>
    <property type="match status" value="1"/>
</dbReference>
<dbReference type="OrthoDB" id="269227at2759"/>
<dbReference type="Gene3D" id="3.50.50.60">
    <property type="entry name" value="FAD/NAD(P)-binding domain"/>
    <property type="match status" value="1"/>
</dbReference>
<dbReference type="AlphaFoldDB" id="A0A1D2NEG8"/>
<dbReference type="GO" id="GO:0016614">
    <property type="term" value="F:oxidoreductase activity, acting on CH-OH group of donors"/>
    <property type="evidence" value="ECO:0007669"/>
    <property type="project" value="InterPro"/>
</dbReference>
<evidence type="ECO:0000313" key="6">
    <source>
        <dbReference type="Proteomes" id="UP000094527"/>
    </source>
</evidence>
<dbReference type="PANTHER" id="PTHR11552:SF227">
    <property type="entry name" value="GLUCOSE DEHYDROGENASE [FAD, QUINONE]-LIKE PROTEIN"/>
    <property type="match status" value="1"/>
</dbReference>
<dbReference type="SUPFAM" id="SSF54373">
    <property type="entry name" value="FAD-linked reductases, C-terminal domain"/>
    <property type="match status" value="1"/>
</dbReference>
<dbReference type="Pfam" id="PF05199">
    <property type="entry name" value="GMC_oxred_C"/>
    <property type="match status" value="1"/>
</dbReference>
<dbReference type="InterPro" id="IPR012132">
    <property type="entry name" value="GMC_OxRdtase"/>
</dbReference>
<name>A0A1D2NEG8_ORCCI</name>
<feature type="domain" description="Glucose-methanol-choline oxidoreductase N-terminal" evidence="3">
    <location>
        <begin position="65"/>
        <end position="389"/>
    </location>
</feature>
<dbReference type="STRING" id="48709.A0A1D2NEG8"/>
<keyword evidence="2" id="KW-0274">FAD</keyword>
<comment type="caution">
    <text evidence="5">The sequence shown here is derived from an EMBL/GenBank/DDBJ whole genome shotgun (WGS) entry which is preliminary data.</text>
</comment>
<evidence type="ECO:0000256" key="2">
    <source>
        <dbReference type="PIRSR" id="PIRSR000137-2"/>
    </source>
</evidence>
<protein>
    <submittedName>
        <fullName evidence="5">Glucose dehydrogenase [FAD, quinone]</fullName>
    </submittedName>
</protein>
<reference evidence="5 6" key="1">
    <citation type="journal article" date="2016" name="Genome Biol. Evol.">
        <title>Gene Family Evolution Reflects Adaptation to Soil Environmental Stressors in the Genome of the Collembolan Orchesella cincta.</title>
        <authorList>
            <person name="Faddeeva-Vakhrusheva A."/>
            <person name="Derks M.F."/>
            <person name="Anvar S.Y."/>
            <person name="Agamennone V."/>
            <person name="Suring W."/>
            <person name="Smit S."/>
            <person name="van Straalen N.M."/>
            <person name="Roelofs D."/>
        </authorList>
    </citation>
    <scope>NUCLEOTIDE SEQUENCE [LARGE SCALE GENOMIC DNA]</scope>
    <source>
        <tissue evidence="5">Mixed pool</tissue>
    </source>
</reference>